<feature type="domain" description="Cytochrome C biogenesis protein transmembrane" evidence="7">
    <location>
        <begin position="13"/>
        <end position="246"/>
    </location>
</feature>
<gene>
    <name evidence="8" type="ORF">BKA24_002766</name>
</gene>
<accession>A0A7W7BSK2</accession>
<dbReference type="RefSeq" id="WP_184219479.1">
    <property type="nucleotide sequence ID" value="NZ_CP085219.1"/>
</dbReference>
<comment type="caution">
    <text evidence="8">The sequence shown here is derived from an EMBL/GenBank/DDBJ whole genome shotgun (WGS) entry which is preliminary data.</text>
</comment>
<evidence type="ECO:0000256" key="1">
    <source>
        <dbReference type="ARBA" id="ARBA00004141"/>
    </source>
</evidence>
<sequence length="267" mass="27361">MNPGAIVADGALWIAIPLAALAGLVSFLSPCVLPLVPGYLGFLGGAVAPRDARREAAASGGASTAVATASRTRAPGRGRLLFGVLLFIAGFTVVFLAMGVFAGAMGRVFIEYQDVITRVLGAVVIVLGLVFVGVFGFAQRIYRPQLRQNLGLVGAPLLGVAMGIGWAPCIGPTLATILSMAYTQADPARAGVLAVAYSLGLGVPFILLALGATWATRSVAFVRRHIRVVNIVGGVLLIALGILMVTGVWTAVMSAFAGMVSGVPTFL</sequence>
<keyword evidence="5 6" id="KW-0472">Membrane</keyword>
<evidence type="ECO:0000313" key="8">
    <source>
        <dbReference type="EMBL" id="MBB4668057.1"/>
    </source>
</evidence>
<organism evidence="8 9">
    <name type="scientific">Microbacterium marinum</name>
    <dbReference type="NCBI Taxonomy" id="421115"/>
    <lineage>
        <taxon>Bacteria</taxon>
        <taxon>Bacillati</taxon>
        <taxon>Actinomycetota</taxon>
        <taxon>Actinomycetes</taxon>
        <taxon>Micrococcales</taxon>
        <taxon>Microbacteriaceae</taxon>
        <taxon>Microbacterium</taxon>
    </lineage>
</organism>
<protein>
    <submittedName>
        <fullName evidence="8">Cytochrome c-type biogenesis protein</fullName>
    </submittedName>
</protein>
<dbReference type="AlphaFoldDB" id="A0A7W7BSK2"/>
<feature type="transmembrane region" description="Helical" evidence="6">
    <location>
        <begin position="80"/>
        <end position="103"/>
    </location>
</feature>
<evidence type="ECO:0000313" key="9">
    <source>
        <dbReference type="Proteomes" id="UP000573729"/>
    </source>
</evidence>
<dbReference type="EMBL" id="JACHMD010000001">
    <property type="protein sequence ID" value="MBB4668057.1"/>
    <property type="molecule type" value="Genomic_DNA"/>
</dbReference>
<feature type="transmembrane region" description="Helical" evidence="6">
    <location>
        <begin position="12"/>
        <end position="36"/>
    </location>
</feature>
<comment type="similarity">
    <text evidence="2">Belongs to the DsbD family.</text>
</comment>
<dbReference type="GO" id="GO:0016020">
    <property type="term" value="C:membrane"/>
    <property type="evidence" value="ECO:0007669"/>
    <property type="project" value="UniProtKB-SubCell"/>
</dbReference>
<dbReference type="Pfam" id="PF02683">
    <property type="entry name" value="DsbD_TM"/>
    <property type="match status" value="1"/>
</dbReference>
<dbReference type="InterPro" id="IPR003834">
    <property type="entry name" value="Cyt_c_assmbl_TM_dom"/>
</dbReference>
<dbReference type="Proteomes" id="UP000573729">
    <property type="component" value="Unassembled WGS sequence"/>
</dbReference>
<reference evidence="8 9" key="1">
    <citation type="submission" date="2020-08" db="EMBL/GenBank/DDBJ databases">
        <title>Sequencing the genomes of 1000 actinobacteria strains.</title>
        <authorList>
            <person name="Klenk H.-P."/>
        </authorList>
    </citation>
    <scope>NUCLEOTIDE SEQUENCE [LARGE SCALE GENOMIC DNA]</scope>
    <source>
        <strain evidence="8 9">DSM 24947</strain>
    </source>
</reference>
<evidence type="ECO:0000256" key="6">
    <source>
        <dbReference type="SAM" id="Phobius"/>
    </source>
</evidence>
<feature type="transmembrane region" description="Helical" evidence="6">
    <location>
        <begin position="115"/>
        <end position="138"/>
    </location>
</feature>
<evidence type="ECO:0000256" key="5">
    <source>
        <dbReference type="ARBA" id="ARBA00023136"/>
    </source>
</evidence>
<keyword evidence="4 6" id="KW-1133">Transmembrane helix</keyword>
<proteinExistence type="inferred from homology"/>
<keyword evidence="9" id="KW-1185">Reference proteome</keyword>
<evidence type="ECO:0000256" key="2">
    <source>
        <dbReference type="ARBA" id="ARBA00006143"/>
    </source>
</evidence>
<comment type="subcellular location">
    <subcellularLocation>
        <location evidence="1">Membrane</location>
        <topology evidence="1">Multi-pass membrane protein</topology>
    </subcellularLocation>
</comment>
<dbReference type="PANTHER" id="PTHR31272">
    <property type="entry name" value="CYTOCHROME C-TYPE BIOGENESIS PROTEIN HI_1454-RELATED"/>
    <property type="match status" value="1"/>
</dbReference>
<dbReference type="GO" id="GO:0017004">
    <property type="term" value="P:cytochrome complex assembly"/>
    <property type="evidence" value="ECO:0007669"/>
    <property type="project" value="InterPro"/>
</dbReference>
<evidence type="ECO:0000259" key="7">
    <source>
        <dbReference type="Pfam" id="PF02683"/>
    </source>
</evidence>
<name>A0A7W7BSK2_9MICO</name>
<keyword evidence="3 6" id="KW-0812">Transmembrane</keyword>
<dbReference type="InterPro" id="IPR051790">
    <property type="entry name" value="Cytochrome_c-biogenesis_DsbD"/>
</dbReference>
<evidence type="ECO:0000256" key="3">
    <source>
        <dbReference type="ARBA" id="ARBA00022692"/>
    </source>
</evidence>
<feature type="transmembrane region" description="Helical" evidence="6">
    <location>
        <begin position="228"/>
        <end position="257"/>
    </location>
</feature>
<evidence type="ECO:0000256" key="4">
    <source>
        <dbReference type="ARBA" id="ARBA00022989"/>
    </source>
</evidence>
<feature type="transmembrane region" description="Helical" evidence="6">
    <location>
        <begin position="150"/>
        <end position="182"/>
    </location>
</feature>
<feature type="transmembrane region" description="Helical" evidence="6">
    <location>
        <begin position="194"/>
        <end position="216"/>
    </location>
</feature>
<dbReference type="PANTHER" id="PTHR31272:SF4">
    <property type="entry name" value="CYTOCHROME C-TYPE BIOGENESIS PROTEIN HI_1454-RELATED"/>
    <property type="match status" value="1"/>
</dbReference>